<dbReference type="OrthoDB" id="9810880at2"/>
<dbReference type="InterPro" id="IPR004360">
    <property type="entry name" value="Glyas_Fos-R_dOase_dom"/>
</dbReference>
<keyword evidence="2" id="KW-0223">Dioxygenase</keyword>
<evidence type="ECO:0000259" key="1">
    <source>
        <dbReference type="PROSITE" id="PS51819"/>
    </source>
</evidence>
<gene>
    <name evidence="2" type="ordered locus">Sden_0935</name>
</gene>
<dbReference type="PROSITE" id="PS51819">
    <property type="entry name" value="VOC"/>
    <property type="match status" value="1"/>
</dbReference>
<dbReference type="InterPro" id="IPR037523">
    <property type="entry name" value="VOC_core"/>
</dbReference>
<protein>
    <submittedName>
        <fullName evidence="2">Glyoxalase/bleomycin resistance protein/dioxygenase</fullName>
    </submittedName>
</protein>
<dbReference type="EMBL" id="CP000302">
    <property type="protein sequence ID" value="ABE54223.1"/>
    <property type="molecule type" value="Genomic_DNA"/>
</dbReference>
<name>Q12QQ3_SHEDO</name>
<dbReference type="GO" id="GO:0051213">
    <property type="term" value="F:dioxygenase activity"/>
    <property type="evidence" value="ECO:0007669"/>
    <property type="project" value="UniProtKB-KW"/>
</dbReference>
<keyword evidence="3" id="KW-1185">Reference proteome</keyword>
<dbReference type="RefSeq" id="WP_011495387.1">
    <property type="nucleotide sequence ID" value="NC_007954.1"/>
</dbReference>
<dbReference type="Gene3D" id="3.10.180.10">
    <property type="entry name" value="2,3-Dihydroxybiphenyl 1,2-Dioxygenase, domain 1"/>
    <property type="match status" value="1"/>
</dbReference>
<evidence type="ECO:0000313" key="3">
    <source>
        <dbReference type="Proteomes" id="UP000001982"/>
    </source>
</evidence>
<dbReference type="eggNOG" id="COG0346">
    <property type="taxonomic scope" value="Bacteria"/>
</dbReference>
<dbReference type="KEGG" id="sdn:Sden_0935"/>
<keyword evidence="2" id="KW-0560">Oxidoreductase</keyword>
<dbReference type="InterPro" id="IPR029068">
    <property type="entry name" value="Glyas_Bleomycin-R_OHBP_Dase"/>
</dbReference>
<organism evidence="2 3">
    <name type="scientific">Shewanella denitrificans (strain OS217 / ATCC BAA-1090 / DSM 15013)</name>
    <dbReference type="NCBI Taxonomy" id="318161"/>
    <lineage>
        <taxon>Bacteria</taxon>
        <taxon>Pseudomonadati</taxon>
        <taxon>Pseudomonadota</taxon>
        <taxon>Gammaproteobacteria</taxon>
        <taxon>Alteromonadales</taxon>
        <taxon>Shewanellaceae</taxon>
        <taxon>Shewanella</taxon>
    </lineage>
</organism>
<dbReference type="Pfam" id="PF00903">
    <property type="entry name" value="Glyoxalase"/>
    <property type="match status" value="1"/>
</dbReference>
<dbReference type="Proteomes" id="UP000001982">
    <property type="component" value="Chromosome"/>
</dbReference>
<dbReference type="STRING" id="318161.Sden_0935"/>
<feature type="domain" description="VOC" evidence="1">
    <location>
        <begin position="2"/>
        <end position="120"/>
    </location>
</feature>
<proteinExistence type="predicted"/>
<sequence length="138" mass="15654">MNLNQLTLPVTDMAKAKQFYLTLGAVLIVDTPHYVRFACQDESGNLGSSFSLSLMPASLASRAETQGVTLYFEHEALDVWVKELEAKGLVFEQQPQYQSYLWREAMLKDPAGNRIKLYWAGENRLNPPWRVVDSEAID</sequence>
<reference evidence="2 3" key="1">
    <citation type="submission" date="2006-03" db="EMBL/GenBank/DDBJ databases">
        <title>Complete sequence of Shewanella denitrificans OS217.</title>
        <authorList>
            <consortium name="US DOE Joint Genome Institute"/>
            <person name="Copeland A."/>
            <person name="Lucas S."/>
            <person name="Lapidus A."/>
            <person name="Barry K."/>
            <person name="Detter J.C."/>
            <person name="Glavina del Rio T."/>
            <person name="Hammon N."/>
            <person name="Israni S."/>
            <person name="Dalin E."/>
            <person name="Tice H."/>
            <person name="Pitluck S."/>
            <person name="Brettin T."/>
            <person name="Bruce D."/>
            <person name="Han C."/>
            <person name="Tapia R."/>
            <person name="Gilna P."/>
            <person name="Kiss H."/>
            <person name="Schmutz J."/>
            <person name="Larimer F."/>
            <person name="Land M."/>
            <person name="Hauser L."/>
            <person name="Kyrpides N."/>
            <person name="Lykidis A."/>
            <person name="Richardson P."/>
        </authorList>
    </citation>
    <scope>NUCLEOTIDE SEQUENCE [LARGE SCALE GENOMIC DNA]</scope>
    <source>
        <strain evidence="3">OS217 / ATCC BAA-1090 / DSM 15013</strain>
    </source>
</reference>
<evidence type="ECO:0000313" key="2">
    <source>
        <dbReference type="EMBL" id="ABE54223.1"/>
    </source>
</evidence>
<dbReference type="AlphaFoldDB" id="Q12QQ3"/>
<accession>Q12QQ3</accession>
<dbReference type="HOGENOM" id="CLU_046006_10_4_6"/>
<dbReference type="SUPFAM" id="SSF54593">
    <property type="entry name" value="Glyoxalase/Bleomycin resistance protein/Dihydroxybiphenyl dioxygenase"/>
    <property type="match status" value="1"/>
</dbReference>